<name>A0A844BXV2_9LACT</name>
<proteinExistence type="predicted"/>
<dbReference type="AlphaFoldDB" id="A0A844BXV2"/>
<feature type="region of interest" description="Disordered" evidence="1">
    <location>
        <begin position="1"/>
        <end position="36"/>
    </location>
</feature>
<evidence type="ECO:0000313" key="2">
    <source>
        <dbReference type="EMBL" id="MRI82449.1"/>
    </source>
</evidence>
<gene>
    <name evidence="2" type="ORF">GIY11_10550</name>
</gene>
<dbReference type="EMBL" id="WJQR01000011">
    <property type="protein sequence ID" value="MRI82449.1"/>
    <property type="molecule type" value="Genomic_DNA"/>
</dbReference>
<dbReference type="NCBIfam" id="TIGR01167">
    <property type="entry name" value="LPXTG_anchor"/>
    <property type="match status" value="1"/>
</dbReference>
<organism evidence="2 3">
    <name type="scientific">Fundicoccus ignavus</name>
    <dbReference type="NCBI Taxonomy" id="2664442"/>
    <lineage>
        <taxon>Bacteria</taxon>
        <taxon>Bacillati</taxon>
        <taxon>Bacillota</taxon>
        <taxon>Bacilli</taxon>
        <taxon>Lactobacillales</taxon>
        <taxon>Aerococcaceae</taxon>
        <taxon>Fundicoccus</taxon>
    </lineage>
</organism>
<evidence type="ECO:0000256" key="1">
    <source>
        <dbReference type="SAM" id="MobiDB-lite"/>
    </source>
</evidence>
<protein>
    <submittedName>
        <fullName evidence="2">LPXTG cell wall anchor domain-containing protein</fullName>
    </submittedName>
</protein>
<reference evidence="2 3" key="1">
    <citation type="submission" date="2019-11" db="EMBL/GenBank/DDBJ databases">
        <title>Characterisation of Fundicoccus ignavus gen. nov. sp. nov., a novel genus of the family Aerococcaceae isolated from bulk tank milk.</title>
        <authorList>
            <person name="Siebert A."/>
            <person name="Huptas C."/>
            <person name="Wenning M."/>
            <person name="Scherer S."/>
            <person name="Doll E.V."/>
        </authorList>
    </citation>
    <scope>NUCLEOTIDE SEQUENCE [LARGE SCALE GENOMIC DNA]</scope>
    <source>
        <strain evidence="2 3">DSM 109653</strain>
    </source>
</reference>
<accession>A0A844BXV2</accession>
<feature type="compositionally biased region" description="Polar residues" evidence="1">
    <location>
        <begin position="10"/>
        <end position="36"/>
    </location>
</feature>
<sequence length="100" mass="10806">MYSLMLTIHKPSNQSNVGTPEGTENPNIDENSITTIDSESEAKDLIDLKDLLPEDASINYSGVLLPQTGESNSNLWFASSAVAVMPGLGLIKGRKEDIEQ</sequence>
<comment type="caution">
    <text evidence="2">The sequence shown here is derived from an EMBL/GenBank/DDBJ whole genome shotgun (WGS) entry which is preliminary data.</text>
</comment>
<evidence type="ECO:0000313" key="3">
    <source>
        <dbReference type="Proteomes" id="UP000469870"/>
    </source>
</evidence>
<dbReference type="Proteomes" id="UP000469870">
    <property type="component" value="Unassembled WGS sequence"/>
</dbReference>